<dbReference type="EMBL" id="CP121252">
    <property type="protein sequence ID" value="WFP16602.1"/>
    <property type="molecule type" value="Genomic_DNA"/>
</dbReference>
<proteinExistence type="predicted"/>
<dbReference type="SMART" id="SM00857">
    <property type="entry name" value="Resolvase"/>
    <property type="match status" value="1"/>
</dbReference>
<evidence type="ECO:0000259" key="1">
    <source>
        <dbReference type="PROSITE" id="PS51737"/>
    </source>
</evidence>
<dbReference type="Pfam" id="PF13408">
    <property type="entry name" value="Zn_ribbon_recom"/>
    <property type="match status" value="1"/>
</dbReference>
<evidence type="ECO:0000313" key="2">
    <source>
        <dbReference type="EMBL" id="WFP16602.1"/>
    </source>
</evidence>
<dbReference type="Proteomes" id="UP001219037">
    <property type="component" value="Chromosome"/>
</dbReference>
<dbReference type="SUPFAM" id="SSF53041">
    <property type="entry name" value="Resolvase-like"/>
    <property type="match status" value="1"/>
</dbReference>
<sequence length="527" mass="59084">MGHDKQEQQEQATMPGSSLRAAVYVRISDDPEGTERGVDRQEADCRAYAAAHGWEVVAVFRENDTSAFKQRTITLPSGERVRRVIRPEFRTMLRHLADGQAQVMVAYDLDRAVRDPRDLEDLIDAKVLAGFGVRSVTGSLRLDTDSDVAMARVLVAMANKSSADTARRVARAAKQQAIEGAWHGGRVPFGYRAESGTLVIDPVTGPMVAEAAQRVLSGESLYRIEKDWNQRGVLTTHGCAWSDRTLKLMLRNPSIKGVREYRPMLPDGTRAKTSQMQVKAVWPAILDEDTWQQVCDVLDARKQARNFHQPGTGAAKRMYPFSGLIRCSDCGRAMMHRGDVYQCVQSTRGGCHRSIRSAEITRLVEEAVLATFEQITLNPTTRRTPSADAGARVGLAARLDADRERLARLDDDHYDGLIDKAMWVRQRTRIAERIEARRREYAAAIPEHAGPGIDMTTVAKEWVGRTPMWQYQATSLILQAVLVHAHPADMMTAVPKRRNETVEAFHARRDAHRAEVLARRVEFVWRA</sequence>
<dbReference type="InterPro" id="IPR038109">
    <property type="entry name" value="DNA_bind_recomb_sf"/>
</dbReference>
<name>A0ABY8H7L2_9MICC</name>
<dbReference type="Gene3D" id="3.40.50.1390">
    <property type="entry name" value="Resolvase, N-terminal catalytic domain"/>
    <property type="match status" value="1"/>
</dbReference>
<keyword evidence="3" id="KW-1185">Reference proteome</keyword>
<accession>A0ABY8H7L2</accession>
<feature type="domain" description="Recombinase" evidence="1">
    <location>
        <begin position="188"/>
        <end position="304"/>
    </location>
</feature>
<dbReference type="InterPro" id="IPR025827">
    <property type="entry name" value="Zn_ribbon_recom_dom"/>
</dbReference>
<protein>
    <submittedName>
        <fullName evidence="2">Recombinase family protein</fullName>
    </submittedName>
</protein>
<dbReference type="InterPro" id="IPR050639">
    <property type="entry name" value="SSR_resolvase"/>
</dbReference>
<dbReference type="InterPro" id="IPR011109">
    <property type="entry name" value="DNA_bind_recombinase_dom"/>
</dbReference>
<reference evidence="2 3" key="1">
    <citation type="submission" date="2023-04" db="EMBL/GenBank/DDBJ databases">
        <title>Funneling lignin-derived compounds into biodiesel using alkali-halophilic Citricoccus sp. P2.</title>
        <authorList>
            <person name="Luo C.-B."/>
        </authorList>
    </citation>
    <scope>NUCLEOTIDE SEQUENCE [LARGE SCALE GENOMIC DNA]</scope>
    <source>
        <strain evidence="2 3">P2</strain>
    </source>
</reference>
<dbReference type="PANTHER" id="PTHR30461:SF23">
    <property type="entry name" value="DNA RECOMBINASE-RELATED"/>
    <property type="match status" value="1"/>
</dbReference>
<dbReference type="PANTHER" id="PTHR30461">
    <property type="entry name" value="DNA-INVERTASE FROM LAMBDOID PROPHAGE"/>
    <property type="match status" value="1"/>
</dbReference>
<dbReference type="InterPro" id="IPR036162">
    <property type="entry name" value="Resolvase-like_N_sf"/>
</dbReference>
<dbReference type="Pfam" id="PF00239">
    <property type="entry name" value="Resolvase"/>
    <property type="match status" value="1"/>
</dbReference>
<dbReference type="InterPro" id="IPR006119">
    <property type="entry name" value="Resolv_N"/>
</dbReference>
<dbReference type="Gene3D" id="3.90.1750.20">
    <property type="entry name" value="Putative Large Serine Recombinase, Chain B, Domain 2"/>
    <property type="match status" value="1"/>
</dbReference>
<dbReference type="PROSITE" id="PS51737">
    <property type="entry name" value="RECOMBINASE_DNA_BIND"/>
    <property type="match status" value="1"/>
</dbReference>
<dbReference type="CDD" id="cd00338">
    <property type="entry name" value="Ser_Recombinase"/>
    <property type="match status" value="1"/>
</dbReference>
<gene>
    <name evidence="2" type="ORF">P8192_00280</name>
</gene>
<evidence type="ECO:0000313" key="3">
    <source>
        <dbReference type="Proteomes" id="UP001219037"/>
    </source>
</evidence>
<dbReference type="Pfam" id="PF07508">
    <property type="entry name" value="Recombinase"/>
    <property type="match status" value="1"/>
</dbReference>
<dbReference type="RefSeq" id="WP_278157717.1">
    <property type="nucleotide sequence ID" value="NZ_CP121252.1"/>
</dbReference>
<organism evidence="2 3">
    <name type="scientific">Citricoccus muralis</name>
    <dbReference type="NCBI Taxonomy" id="169134"/>
    <lineage>
        <taxon>Bacteria</taxon>
        <taxon>Bacillati</taxon>
        <taxon>Actinomycetota</taxon>
        <taxon>Actinomycetes</taxon>
        <taxon>Micrococcales</taxon>
        <taxon>Micrococcaceae</taxon>
        <taxon>Citricoccus</taxon>
    </lineage>
</organism>